<gene>
    <name evidence="1" type="ORF">OWV82_014558</name>
</gene>
<organism evidence="1 2">
    <name type="scientific">Melia azedarach</name>
    <name type="common">Chinaberry tree</name>
    <dbReference type="NCBI Taxonomy" id="155640"/>
    <lineage>
        <taxon>Eukaryota</taxon>
        <taxon>Viridiplantae</taxon>
        <taxon>Streptophyta</taxon>
        <taxon>Embryophyta</taxon>
        <taxon>Tracheophyta</taxon>
        <taxon>Spermatophyta</taxon>
        <taxon>Magnoliopsida</taxon>
        <taxon>eudicotyledons</taxon>
        <taxon>Gunneridae</taxon>
        <taxon>Pentapetalae</taxon>
        <taxon>rosids</taxon>
        <taxon>malvids</taxon>
        <taxon>Sapindales</taxon>
        <taxon>Meliaceae</taxon>
        <taxon>Melia</taxon>
    </lineage>
</organism>
<evidence type="ECO:0000313" key="1">
    <source>
        <dbReference type="EMBL" id="KAJ4712289.1"/>
    </source>
</evidence>
<evidence type="ECO:0000313" key="2">
    <source>
        <dbReference type="Proteomes" id="UP001164539"/>
    </source>
</evidence>
<accession>A0ACC1XNL4</accession>
<dbReference type="Proteomes" id="UP001164539">
    <property type="component" value="Chromosome 8"/>
</dbReference>
<proteinExistence type="predicted"/>
<name>A0ACC1XNL4_MELAZ</name>
<comment type="caution">
    <text evidence="1">The sequence shown here is derived from an EMBL/GenBank/DDBJ whole genome shotgun (WGS) entry which is preliminary data.</text>
</comment>
<reference evidence="1 2" key="1">
    <citation type="journal article" date="2023" name="Science">
        <title>Complex scaffold remodeling in plant triterpene biosynthesis.</title>
        <authorList>
            <person name="De La Pena R."/>
            <person name="Hodgson H."/>
            <person name="Liu J.C."/>
            <person name="Stephenson M.J."/>
            <person name="Martin A.C."/>
            <person name="Owen C."/>
            <person name="Harkess A."/>
            <person name="Leebens-Mack J."/>
            <person name="Jimenez L.E."/>
            <person name="Osbourn A."/>
            <person name="Sattely E.S."/>
        </authorList>
    </citation>
    <scope>NUCLEOTIDE SEQUENCE [LARGE SCALE GENOMIC DNA]</scope>
    <source>
        <strain evidence="2">cv. JPN11</strain>
        <tissue evidence="1">Leaf</tissue>
    </source>
</reference>
<protein>
    <submittedName>
        <fullName evidence="1">Uncharacterized protein</fullName>
    </submittedName>
</protein>
<sequence length="97" mass="11514">MKVEKLQRLLLPGGHGLHYSNKLLLYTTHYIFYLRMRVSLLEAICSQPACMSSDSFYLFVFWFVFRNYKYHISFIASMKMDLESSTRLVLFRSVSAR</sequence>
<keyword evidence="2" id="KW-1185">Reference proteome</keyword>
<dbReference type="EMBL" id="CM051401">
    <property type="protein sequence ID" value="KAJ4712289.1"/>
    <property type="molecule type" value="Genomic_DNA"/>
</dbReference>